<dbReference type="InterPro" id="IPR016039">
    <property type="entry name" value="Thiolase-like"/>
</dbReference>
<organism evidence="1">
    <name type="scientific">uncultured Desulfobacterium sp</name>
    <dbReference type="NCBI Taxonomy" id="201089"/>
    <lineage>
        <taxon>Bacteria</taxon>
        <taxon>Pseudomonadati</taxon>
        <taxon>Thermodesulfobacteriota</taxon>
        <taxon>Desulfobacteria</taxon>
        <taxon>Desulfobacterales</taxon>
        <taxon>Desulfobacteriaceae</taxon>
        <taxon>Desulfobacterium</taxon>
        <taxon>environmental samples</taxon>
    </lineage>
</organism>
<sequence>MIVVTGIGWVNHKEYGCIIGKDKKSHEGFDSLHSCFKNESIFLYPVKNFGRFDMISRTTCFCTALALKDAGISYSNDHKHADKRDMGVMGTNEEGCLKSNINYYKDYIGSGRIVARGNLFVYTLPSTPLAEAAIHFGLSGPLLHMSFKEKKISSLLGFAKRSIIEKEATAMLAVKAEESDAISFVLENKDDISNKKSITLENVISAAEKSSFDEMISALTDLR</sequence>
<dbReference type="SUPFAM" id="SSF53901">
    <property type="entry name" value="Thiolase-like"/>
    <property type="match status" value="1"/>
</dbReference>
<evidence type="ECO:0008006" key="2">
    <source>
        <dbReference type="Google" id="ProtNLM"/>
    </source>
</evidence>
<proteinExistence type="predicted"/>
<reference evidence="1" key="1">
    <citation type="journal article" date="2011" name="Environ. Microbiol.">
        <title>Genomic insights into the metabolic potential of the polycyclic aromatic hydrocarbon degrading sulfate-reducing Deltaproteobacterium N47.</title>
        <authorList>
            <person name="Bergmann F."/>
            <person name="Selesi D."/>
            <person name="Weinmaier T."/>
            <person name="Tischler P."/>
            <person name="Rattei T."/>
            <person name="Meckenstock R.U."/>
        </authorList>
    </citation>
    <scope>NUCLEOTIDE SEQUENCE</scope>
</reference>
<protein>
    <recommendedName>
        <fullName evidence="2">Beta-ketoacyl synthase N-terminal domain-containing protein</fullName>
    </recommendedName>
</protein>
<accession>E1YLW4</accession>
<dbReference type="GO" id="GO:0016746">
    <property type="term" value="F:acyltransferase activity"/>
    <property type="evidence" value="ECO:0007669"/>
    <property type="project" value="InterPro"/>
</dbReference>
<dbReference type="AlphaFoldDB" id="E1YLW4"/>
<dbReference type="Gene3D" id="3.40.47.10">
    <property type="match status" value="1"/>
</dbReference>
<evidence type="ECO:0000313" key="1">
    <source>
        <dbReference type="EMBL" id="CBX31097.1"/>
    </source>
</evidence>
<dbReference type="EMBL" id="FR695877">
    <property type="protein sequence ID" value="CBX31097.1"/>
    <property type="molecule type" value="Genomic_DNA"/>
</dbReference>
<gene>
    <name evidence="1" type="ORF">N47_E46090</name>
</gene>
<name>E1YLW4_9BACT</name>